<dbReference type="EMBL" id="BK032541">
    <property type="protein sequence ID" value="DAF46606.1"/>
    <property type="molecule type" value="Genomic_DNA"/>
</dbReference>
<organism evidence="1">
    <name type="scientific">Siphoviridae sp. ctqwY3</name>
    <dbReference type="NCBI Taxonomy" id="2827951"/>
    <lineage>
        <taxon>Viruses</taxon>
        <taxon>Duplodnaviria</taxon>
        <taxon>Heunggongvirae</taxon>
        <taxon>Uroviricota</taxon>
        <taxon>Caudoviricetes</taxon>
    </lineage>
</organism>
<evidence type="ECO:0000313" key="1">
    <source>
        <dbReference type="EMBL" id="DAF46606.1"/>
    </source>
</evidence>
<proteinExistence type="predicted"/>
<name>A0A8S5S6S0_9CAUD</name>
<reference evidence="1" key="1">
    <citation type="journal article" date="2021" name="Proc. Natl. Acad. Sci. U.S.A.">
        <title>A Catalog of Tens of Thousands of Viruses from Human Metagenomes Reveals Hidden Associations with Chronic Diseases.</title>
        <authorList>
            <person name="Tisza M.J."/>
            <person name="Buck C.B."/>
        </authorList>
    </citation>
    <scope>NUCLEOTIDE SEQUENCE</scope>
    <source>
        <strain evidence="1">CtqwY3</strain>
    </source>
</reference>
<sequence length="132" mass="15480">MDHREDAREYFKMCNLSYDVINMNDLYDLIKILNRDIAESDSFLIMIEQPIINGKNKNIIFKNGKLVFASIRVRGDYFTDREGITFNDDGFIGFVGWGDETRAMLFTSAFKEWCNKLMKKKRTSEVRENGLI</sequence>
<protein>
    <submittedName>
        <fullName evidence="1">Uncharacterized protein</fullName>
    </submittedName>
</protein>
<accession>A0A8S5S6S0</accession>